<gene>
    <name evidence="2" type="ORF">ACFOYY_10095</name>
</gene>
<protein>
    <recommendedName>
        <fullName evidence="4">FXSXX-COOH protein</fullName>
    </recommendedName>
</protein>
<feature type="region of interest" description="Disordered" evidence="1">
    <location>
        <begin position="22"/>
        <end position="53"/>
    </location>
</feature>
<evidence type="ECO:0000313" key="2">
    <source>
        <dbReference type="EMBL" id="MFC3980474.1"/>
    </source>
</evidence>
<evidence type="ECO:0000256" key="1">
    <source>
        <dbReference type="SAM" id="MobiDB-lite"/>
    </source>
</evidence>
<organism evidence="2 3">
    <name type="scientific">Streptosporangium jomthongense</name>
    <dbReference type="NCBI Taxonomy" id="1193683"/>
    <lineage>
        <taxon>Bacteria</taxon>
        <taxon>Bacillati</taxon>
        <taxon>Actinomycetota</taxon>
        <taxon>Actinomycetes</taxon>
        <taxon>Streptosporangiales</taxon>
        <taxon>Streptosporangiaceae</taxon>
        <taxon>Streptosporangium</taxon>
    </lineage>
</organism>
<comment type="caution">
    <text evidence="2">The sequence shown here is derived from an EMBL/GenBank/DDBJ whole genome shotgun (WGS) entry which is preliminary data.</text>
</comment>
<dbReference type="RefSeq" id="WP_362911318.1">
    <property type="nucleotide sequence ID" value="NZ_JBHSBC010000009.1"/>
</dbReference>
<accession>A0ABV8EVQ9</accession>
<name>A0ABV8EVQ9_9ACTN</name>
<evidence type="ECO:0000313" key="3">
    <source>
        <dbReference type="Proteomes" id="UP001595698"/>
    </source>
</evidence>
<reference evidence="3" key="1">
    <citation type="journal article" date="2019" name="Int. J. Syst. Evol. Microbiol.">
        <title>The Global Catalogue of Microorganisms (GCM) 10K type strain sequencing project: providing services to taxonomists for standard genome sequencing and annotation.</title>
        <authorList>
            <consortium name="The Broad Institute Genomics Platform"/>
            <consortium name="The Broad Institute Genome Sequencing Center for Infectious Disease"/>
            <person name="Wu L."/>
            <person name="Ma J."/>
        </authorList>
    </citation>
    <scope>NUCLEOTIDE SEQUENCE [LARGE SCALE GENOMIC DNA]</scope>
    <source>
        <strain evidence="3">TBRC 7912</strain>
    </source>
</reference>
<dbReference type="Proteomes" id="UP001595698">
    <property type="component" value="Unassembled WGS sequence"/>
</dbReference>
<sequence>MTVRIDDLDGSAEVSDEVLGAVVGGRPPMTPPTPRYASSLGNGTQGDPLPDIS</sequence>
<keyword evidence="3" id="KW-1185">Reference proteome</keyword>
<evidence type="ECO:0008006" key="4">
    <source>
        <dbReference type="Google" id="ProtNLM"/>
    </source>
</evidence>
<proteinExistence type="predicted"/>
<dbReference type="EMBL" id="JBHSBC010000009">
    <property type="protein sequence ID" value="MFC3980474.1"/>
    <property type="molecule type" value="Genomic_DNA"/>
</dbReference>